<evidence type="ECO:0000313" key="3">
    <source>
        <dbReference type="Proteomes" id="UP001185792"/>
    </source>
</evidence>
<dbReference type="Proteomes" id="UP001185792">
    <property type="component" value="Unassembled WGS sequence"/>
</dbReference>
<comment type="caution">
    <text evidence="2">The sequence shown here is derived from an EMBL/GenBank/DDBJ whole genome shotgun (WGS) entry which is preliminary data.</text>
</comment>
<feature type="compositionally biased region" description="Basic and acidic residues" evidence="1">
    <location>
        <begin position="102"/>
        <end position="124"/>
    </location>
</feature>
<protein>
    <submittedName>
        <fullName evidence="2">Uncharacterized protein</fullName>
    </submittedName>
</protein>
<gene>
    <name evidence="2" type="ORF">R4198_25575</name>
</gene>
<dbReference type="RefSeq" id="WP_317714941.1">
    <property type="nucleotide sequence ID" value="NZ_JAWLUM010000008.1"/>
</dbReference>
<reference evidence="2 3" key="1">
    <citation type="submission" date="2023-10" db="EMBL/GenBank/DDBJ databases">
        <title>Development of a sustainable strategy for remediation of hydrocarbon-contaminated territories based on the waste exchange concept.</title>
        <authorList>
            <person name="Krivoruchko A."/>
        </authorList>
    </citation>
    <scope>NUCLEOTIDE SEQUENCE [LARGE SCALE GENOMIC DNA]</scope>
    <source>
        <strain evidence="2 3">IEGM 1236</strain>
    </source>
</reference>
<evidence type="ECO:0000256" key="1">
    <source>
        <dbReference type="SAM" id="MobiDB-lite"/>
    </source>
</evidence>
<accession>A0ABU4F0P9</accession>
<evidence type="ECO:0000313" key="2">
    <source>
        <dbReference type="EMBL" id="MDV7137077.1"/>
    </source>
</evidence>
<keyword evidence="3" id="KW-1185">Reference proteome</keyword>
<name>A0ABU4F0P9_WILMA</name>
<sequence length="142" mass="16705">MRYPDACSAFDHYDEVRDPDDHEIDRVVPADPGDVHAVIGGHPRTAHEAHILERWEHERAACGRRMRVMLPVDFNAVDPDACPRCVREMARRAEDPAAWQAEQRRRYVERQTRDREAYDYEDHKAREFLREQGRDADADRIV</sequence>
<dbReference type="EMBL" id="JAWLUM010000008">
    <property type="protein sequence ID" value="MDV7137077.1"/>
    <property type="molecule type" value="Genomic_DNA"/>
</dbReference>
<feature type="region of interest" description="Disordered" evidence="1">
    <location>
        <begin position="93"/>
        <end position="124"/>
    </location>
</feature>
<proteinExistence type="predicted"/>
<organism evidence="2 3">
    <name type="scientific">Williamsia marianensis</name>
    <dbReference type="NCBI Taxonomy" id="85044"/>
    <lineage>
        <taxon>Bacteria</taxon>
        <taxon>Bacillati</taxon>
        <taxon>Actinomycetota</taxon>
        <taxon>Actinomycetes</taxon>
        <taxon>Mycobacteriales</taxon>
        <taxon>Nocardiaceae</taxon>
        <taxon>Williamsia</taxon>
    </lineage>
</organism>